<proteinExistence type="predicted"/>
<dbReference type="AlphaFoldDB" id="A0A0E9S3S3"/>
<reference evidence="1" key="2">
    <citation type="journal article" date="2015" name="Fish Shellfish Immunol.">
        <title>Early steps in the European eel (Anguilla anguilla)-Vibrio vulnificus interaction in the gills: Role of the RtxA13 toxin.</title>
        <authorList>
            <person name="Callol A."/>
            <person name="Pajuelo D."/>
            <person name="Ebbesson L."/>
            <person name="Teles M."/>
            <person name="MacKenzie S."/>
            <person name="Amaro C."/>
        </authorList>
    </citation>
    <scope>NUCLEOTIDE SEQUENCE</scope>
</reference>
<protein>
    <submittedName>
        <fullName evidence="1">Uncharacterized protein</fullName>
    </submittedName>
</protein>
<name>A0A0E9S3S3_ANGAN</name>
<reference evidence="1" key="1">
    <citation type="submission" date="2014-11" db="EMBL/GenBank/DDBJ databases">
        <authorList>
            <person name="Amaro Gonzalez C."/>
        </authorList>
    </citation>
    <scope>NUCLEOTIDE SEQUENCE</scope>
</reference>
<organism evidence="1">
    <name type="scientific">Anguilla anguilla</name>
    <name type="common">European freshwater eel</name>
    <name type="synonym">Muraena anguilla</name>
    <dbReference type="NCBI Taxonomy" id="7936"/>
    <lineage>
        <taxon>Eukaryota</taxon>
        <taxon>Metazoa</taxon>
        <taxon>Chordata</taxon>
        <taxon>Craniata</taxon>
        <taxon>Vertebrata</taxon>
        <taxon>Euteleostomi</taxon>
        <taxon>Actinopterygii</taxon>
        <taxon>Neopterygii</taxon>
        <taxon>Teleostei</taxon>
        <taxon>Anguilliformes</taxon>
        <taxon>Anguillidae</taxon>
        <taxon>Anguilla</taxon>
    </lineage>
</organism>
<dbReference type="EMBL" id="GBXM01072730">
    <property type="protein sequence ID" value="JAH35847.1"/>
    <property type="molecule type" value="Transcribed_RNA"/>
</dbReference>
<evidence type="ECO:0000313" key="1">
    <source>
        <dbReference type="EMBL" id="JAH35847.1"/>
    </source>
</evidence>
<accession>A0A0E9S3S3</accession>
<sequence>MSPYQTAKQQKRFALDCLLFKVHFSKFRRTENRPLAC</sequence>